<name>A0A5P2CLC0_STRVZ</name>
<dbReference type="AlphaFoldDB" id="A0A5P2CLC0"/>
<dbReference type="Proteomes" id="UP000324015">
    <property type="component" value="Chromosome"/>
</dbReference>
<protein>
    <submittedName>
        <fullName evidence="1">Uncharacterized protein</fullName>
    </submittedName>
</protein>
<evidence type="ECO:0000313" key="2">
    <source>
        <dbReference type="Proteomes" id="UP000324015"/>
    </source>
</evidence>
<proteinExistence type="predicted"/>
<accession>A0A5P2CLC0</accession>
<sequence length="155" mass="17190">MISHPVAGAVSALQKQALASRDTYELDRIDRALDELLRNPTDASTPGPYRTKSAMGHAYEVLERRRAIARFIPLAPDHVNRGQTDSSLLAAELLAWVNTEPNLTHAERVLLNNLAIGHDAASLADRQAVPLQRMRERVSRARRRARALWQAAEAA</sequence>
<reference evidence="1 2" key="1">
    <citation type="submission" date="2018-05" db="EMBL/GenBank/DDBJ databases">
        <title>Streptomyces venezuelae.</title>
        <authorList>
            <person name="Kim W."/>
            <person name="Lee N."/>
            <person name="Cho B.-K."/>
        </authorList>
    </citation>
    <scope>NUCLEOTIDE SEQUENCE [LARGE SCALE GENOMIC DNA]</scope>
    <source>
        <strain evidence="1 2">ATCC 14585</strain>
    </source>
</reference>
<organism evidence="1 2">
    <name type="scientific">Streptomyces venezuelae</name>
    <dbReference type="NCBI Taxonomy" id="54571"/>
    <lineage>
        <taxon>Bacteria</taxon>
        <taxon>Bacillati</taxon>
        <taxon>Actinomycetota</taxon>
        <taxon>Actinomycetes</taxon>
        <taxon>Kitasatosporales</taxon>
        <taxon>Streptomycetaceae</taxon>
        <taxon>Streptomyces</taxon>
    </lineage>
</organism>
<evidence type="ECO:0000313" key="1">
    <source>
        <dbReference type="EMBL" id="QES42907.1"/>
    </source>
</evidence>
<dbReference type="EMBL" id="CP029191">
    <property type="protein sequence ID" value="QES42907.1"/>
    <property type="molecule type" value="Genomic_DNA"/>
</dbReference>
<gene>
    <name evidence="1" type="ORF">DEJ49_19655</name>
</gene>
<dbReference type="RefSeq" id="WP_150185330.1">
    <property type="nucleotide sequence ID" value="NZ_CP029191.1"/>
</dbReference>